<evidence type="ECO:0000313" key="1">
    <source>
        <dbReference type="EMBL" id="JAH74904.1"/>
    </source>
</evidence>
<protein>
    <submittedName>
        <fullName evidence="1">Uncharacterized protein</fullName>
    </submittedName>
</protein>
<reference evidence="1" key="1">
    <citation type="submission" date="2014-11" db="EMBL/GenBank/DDBJ databases">
        <authorList>
            <person name="Amaro Gonzalez C."/>
        </authorList>
    </citation>
    <scope>NUCLEOTIDE SEQUENCE</scope>
</reference>
<dbReference type="AlphaFoldDB" id="A0A0E9V9W3"/>
<dbReference type="EMBL" id="GBXM01033673">
    <property type="protein sequence ID" value="JAH74904.1"/>
    <property type="molecule type" value="Transcribed_RNA"/>
</dbReference>
<name>A0A0E9V9W3_ANGAN</name>
<proteinExistence type="predicted"/>
<accession>A0A0E9V9W3</accession>
<organism evidence="1">
    <name type="scientific">Anguilla anguilla</name>
    <name type="common">European freshwater eel</name>
    <name type="synonym">Muraena anguilla</name>
    <dbReference type="NCBI Taxonomy" id="7936"/>
    <lineage>
        <taxon>Eukaryota</taxon>
        <taxon>Metazoa</taxon>
        <taxon>Chordata</taxon>
        <taxon>Craniata</taxon>
        <taxon>Vertebrata</taxon>
        <taxon>Euteleostomi</taxon>
        <taxon>Actinopterygii</taxon>
        <taxon>Neopterygii</taxon>
        <taxon>Teleostei</taxon>
        <taxon>Anguilliformes</taxon>
        <taxon>Anguillidae</taxon>
        <taxon>Anguilla</taxon>
    </lineage>
</organism>
<sequence>MQGMLLRSLCCRDTMHY</sequence>
<reference evidence="1" key="2">
    <citation type="journal article" date="2015" name="Fish Shellfish Immunol.">
        <title>Early steps in the European eel (Anguilla anguilla)-Vibrio vulnificus interaction in the gills: Role of the RtxA13 toxin.</title>
        <authorList>
            <person name="Callol A."/>
            <person name="Pajuelo D."/>
            <person name="Ebbesson L."/>
            <person name="Teles M."/>
            <person name="MacKenzie S."/>
            <person name="Amaro C."/>
        </authorList>
    </citation>
    <scope>NUCLEOTIDE SEQUENCE</scope>
</reference>